<feature type="transmembrane region" description="Helical" evidence="8">
    <location>
        <begin position="329"/>
        <end position="350"/>
    </location>
</feature>
<evidence type="ECO:0000256" key="5">
    <source>
        <dbReference type="ARBA" id="ARBA00022989"/>
    </source>
</evidence>
<dbReference type="InterPro" id="IPR024194">
    <property type="entry name" value="Ac/AlaTfrase_AlgI/DltB"/>
</dbReference>
<organism evidence="9 10">
    <name type="scientific">Paenibacillus agaridevorans</name>
    <dbReference type="NCBI Taxonomy" id="171404"/>
    <lineage>
        <taxon>Bacteria</taxon>
        <taxon>Bacillati</taxon>
        <taxon>Bacillota</taxon>
        <taxon>Bacilli</taxon>
        <taxon>Bacillales</taxon>
        <taxon>Paenibacillaceae</taxon>
        <taxon>Paenibacillus</taxon>
    </lineage>
</organism>
<sequence length="495" mass="56054">MVFSSLLFLILFLPVVLILYYLSPRRIKNLMLFLASLVFYAWGEPIYIALMLFSTLTDYLFGLLLDRKGMSGKGRKAVLIASVIVNLGVLGFFKYADFLIANVNAVLGTAIPPTDLPLPIGISFYTFQSMSYIIDVYRRDSKAQRNWIDFATFVSLFPQLVAGPIVRYNTIAEQLKDRRVDAHMFAEGVRRFCIGLAKKVLLANNIGLLWNEVSAADSLSGLPVLTAWLGIIAFAFQIYYDFSGYSDMAIGLGLMFGFRFNENFNKPYTAISMTDFWRRWHISLGTWFREYVYIPLGGNRKGMTNQLRNILIVWLLTGIWHGASWNFLLWGLYFGVILIAEKLFLLRLLARLPRWMSHLYAVLLILIGWVLFAFENIGDVAAYISAMFGGNGIWFDRHSIYLLYTNAILLLLLVMGSLEWRGLIRSVQARLNGGIQNRSVADDITGSDGTRKAVNGKPASVVLPLLGLGWHAVLLLMSVAYLVDATFNPFLYFRF</sequence>
<evidence type="ECO:0000256" key="4">
    <source>
        <dbReference type="ARBA" id="ARBA00022692"/>
    </source>
</evidence>
<comment type="similarity">
    <text evidence="2 7">Belongs to the membrane-bound acyltransferase family.</text>
</comment>
<dbReference type="InterPro" id="IPR051085">
    <property type="entry name" value="MB_O-acyltransferase"/>
</dbReference>
<evidence type="ECO:0000313" key="10">
    <source>
        <dbReference type="Proteomes" id="UP000245202"/>
    </source>
</evidence>
<evidence type="ECO:0000256" key="8">
    <source>
        <dbReference type="SAM" id="Phobius"/>
    </source>
</evidence>
<gene>
    <name evidence="9" type="ORF">PAT3040_02547</name>
</gene>
<dbReference type="PIRSF" id="PIRSF500217">
    <property type="entry name" value="AlgI"/>
    <property type="match status" value="1"/>
</dbReference>
<feature type="transmembrane region" description="Helical" evidence="8">
    <location>
        <begin position="362"/>
        <end position="388"/>
    </location>
</feature>
<dbReference type="PANTHER" id="PTHR13285:SF18">
    <property type="entry name" value="PROTEIN-CYSTEINE N-PALMITOYLTRANSFERASE RASP"/>
    <property type="match status" value="1"/>
</dbReference>
<feature type="transmembrane region" description="Helical" evidence="8">
    <location>
        <begin position="400"/>
        <end position="420"/>
    </location>
</feature>
<dbReference type="AlphaFoldDB" id="A0A2R5EMW4"/>
<keyword evidence="7" id="KW-0012">Acyltransferase</keyword>
<dbReference type="GO" id="GO:0016746">
    <property type="term" value="F:acyltransferase activity"/>
    <property type="evidence" value="ECO:0007669"/>
    <property type="project" value="UniProtKB-KW"/>
</dbReference>
<feature type="transmembrane region" description="Helical" evidence="8">
    <location>
        <begin position="48"/>
        <end position="65"/>
    </location>
</feature>
<keyword evidence="4 8" id="KW-0812">Transmembrane</keyword>
<keyword evidence="3 7" id="KW-1003">Cell membrane</keyword>
<evidence type="ECO:0000256" key="1">
    <source>
        <dbReference type="ARBA" id="ARBA00004651"/>
    </source>
</evidence>
<evidence type="ECO:0000256" key="2">
    <source>
        <dbReference type="ARBA" id="ARBA00010323"/>
    </source>
</evidence>
<comment type="caution">
    <text evidence="9">The sequence shown here is derived from an EMBL/GenBank/DDBJ whole genome shotgun (WGS) entry which is preliminary data.</text>
</comment>
<accession>A0A2R5EMW4</accession>
<feature type="transmembrane region" description="Helical" evidence="8">
    <location>
        <begin position="461"/>
        <end position="483"/>
    </location>
</feature>
<dbReference type="InterPro" id="IPR028362">
    <property type="entry name" value="AlgI"/>
</dbReference>
<feature type="transmembrane region" description="Helical" evidence="8">
    <location>
        <begin position="6"/>
        <end position="22"/>
    </location>
</feature>
<feature type="transmembrane region" description="Helical" evidence="8">
    <location>
        <begin position="77"/>
        <end position="96"/>
    </location>
</feature>
<keyword evidence="6 7" id="KW-0472">Membrane</keyword>
<feature type="transmembrane region" description="Helical" evidence="8">
    <location>
        <begin position="219"/>
        <end position="240"/>
    </location>
</feature>
<evidence type="ECO:0000256" key="7">
    <source>
        <dbReference type="PIRNR" id="PIRNR016636"/>
    </source>
</evidence>
<proteinExistence type="inferred from homology"/>
<dbReference type="InterPro" id="IPR004299">
    <property type="entry name" value="MBOAT_fam"/>
</dbReference>
<keyword evidence="10" id="KW-1185">Reference proteome</keyword>
<reference evidence="9 10" key="1">
    <citation type="submission" date="2017-08" db="EMBL/GenBank/DDBJ databases">
        <title>Substantial Increase in Enzyme Production by Combined Drug-Resistance Mutations in Paenibacillus agaridevorans.</title>
        <authorList>
            <person name="Tanaka Y."/>
            <person name="Funane K."/>
            <person name="Hosaka T."/>
            <person name="Shiwa Y."/>
            <person name="Fujita N."/>
            <person name="Miyazaki T."/>
            <person name="Yoshikawa H."/>
            <person name="Murakami K."/>
            <person name="Kasahara K."/>
            <person name="Inaoka T."/>
            <person name="Hiraga Y."/>
            <person name="Ochi K."/>
        </authorList>
    </citation>
    <scope>NUCLEOTIDE SEQUENCE [LARGE SCALE GENOMIC DNA]</scope>
    <source>
        <strain evidence="9 10">T-3040</strain>
    </source>
</reference>
<evidence type="ECO:0000256" key="3">
    <source>
        <dbReference type="ARBA" id="ARBA00022475"/>
    </source>
</evidence>
<dbReference type="GO" id="GO:0042121">
    <property type="term" value="P:alginic acid biosynthetic process"/>
    <property type="evidence" value="ECO:0007669"/>
    <property type="project" value="InterPro"/>
</dbReference>
<dbReference type="EMBL" id="BDQX01000122">
    <property type="protein sequence ID" value="GBG07982.1"/>
    <property type="molecule type" value="Genomic_DNA"/>
</dbReference>
<keyword evidence="5 8" id="KW-1133">Transmembrane helix</keyword>
<dbReference type="Pfam" id="PF03062">
    <property type="entry name" value="MBOAT"/>
    <property type="match status" value="1"/>
</dbReference>
<dbReference type="Proteomes" id="UP000245202">
    <property type="component" value="Unassembled WGS sequence"/>
</dbReference>
<evidence type="ECO:0000256" key="6">
    <source>
        <dbReference type="ARBA" id="ARBA00023136"/>
    </source>
</evidence>
<comment type="subcellular location">
    <subcellularLocation>
        <location evidence="1">Cell membrane</location>
        <topology evidence="1">Multi-pass membrane protein</topology>
    </subcellularLocation>
</comment>
<name>A0A2R5EMW4_9BACL</name>
<keyword evidence="7" id="KW-0808">Transferase</keyword>
<feature type="transmembrane region" description="Helical" evidence="8">
    <location>
        <begin position="116"/>
        <end position="134"/>
    </location>
</feature>
<protein>
    <submittedName>
        <fullName evidence="9">MBOAT family protein</fullName>
    </submittedName>
</protein>
<dbReference type="RefSeq" id="WP_108992951.1">
    <property type="nucleotide sequence ID" value="NZ_BDQX01000122.1"/>
</dbReference>
<evidence type="ECO:0000313" key="9">
    <source>
        <dbReference type="EMBL" id="GBG07982.1"/>
    </source>
</evidence>
<dbReference type="PANTHER" id="PTHR13285">
    <property type="entry name" value="ACYLTRANSFERASE"/>
    <property type="match status" value="1"/>
</dbReference>
<dbReference type="GO" id="GO:0005886">
    <property type="term" value="C:plasma membrane"/>
    <property type="evidence" value="ECO:0007669"/>
    <property type="project" value="UniProtKB-SubCell"/>
</dbReference>
<dbReference type="PIRSF" id="PIRSF016636">
    <property type="entry name" value="AlgI_DltB"/>
    <property type="match status" value="1"/>
</dbReference>